<evidence type="ECO:0000259" key="14">
    <source>
        <dbReference type="PROSITE" id="PS50929"/>
    </source>
</evidence>
<feature type="domain" description="ABC transmembrane type-1" evidence="14">
    <location>
        <begin position="51"/>
        <end position="407"/>
    </location>
</feature>
<dbReference type="CDD" id="cd18578">
    <property type="entry name" value="ABC_6TM_Pgp_ABCB1_D2_like"/>
    <property type="match status" value="1"/>
</dbReference>
<dbReference type="GO" id="GO:0016887">
    <property type="term" value="F:ATP hydrolysis activity"/>
    <property type="evidence" value="ECO:0007669"/>
    <property type="project" value="InterPro"/>
</dbReference>
<evidence type="ECO:0000256" key="6">
    <source>
        <dbReference type="ARBA" id="ARBA00022741"/>
    </source>
</evidence>
<keyword evidence="4 12" id="KW-0812">Transmembrane</keyword>
<dbReference type="FunFam" id="3.40.50.300:FF:000479">
    <property type="entry name" value="Multidrug resistance protein 1A"/>
    <property type="match status" value="1"/>
</dbReference>
<comment type="similarity">
    <text evidence="2">Belongs to the ABC transporter superfamily. ABCB family. Multidrug resistance exporter (TC 3.A.1.201) subfamily.</text>
</comment>
<dbReference type="GO" id="GO:0005524">
    <property type="term" value="F:ATP binding"/>
    <property type="evidence" value="ECO:0007669"/>
    <property type="project" value="UniProtKB-KW"/>
</dbReference>
<dbReference type="PROSITE" id="PS00211">
    <property type="entry name" value="ABC_TRANSPORTER_1"/>
    <property type="match status" value="2"/>
</dbReference>
<dbReference type="PROSITE" id="PS50929">
    <property type="entry name" value="ABC_TM1F"/>
    <property type="match status" value="2"/>
</dbReference>
<dbReference type="Proteomes" id="UP000193944">
    <property type="component" value="Unassembled WGS sequence"/>
</dbReference>
<dbReference type="PANTHER" id="PTHR43394:SF27">
    <property type="entry name" value="ATP-DEPENDENT TRANSLOCASE ABCB1-LIKE"/>
    <property type="match status" value="1"/>
</dbReference>
<feature type="domain" description="ABC transporter" evidence="13">
    <location>
        <begin position="1125"/>
        <end position="1364"/>
    </location>
</feature>
<comment type="caution">
    <text evidence="15">The sequence shown here is derived from an EMBL/GenBank/DDBJ whole genome shotgun (WGS) entry which is preliminary data.</text>
</comment>
<evidence type="ECO:0000256" key="7">
    <source>
        <dbReference type="ARBA" id="ARBA00022840"/>
    </source>
</evidence>
<feature type="transmembrane region" description="Helical" evidence="12">
    <location>
        <begin position="947"/>
        <end position="968"/>
    </location>
</feature>
<comment type="subcellular location">
    <subcellularLocation>
        <location evidence="1">Membrane</location>
        <topology evidence="1">Multi-pass membrane protein</topology>
    </subcellularLocation>
</comment>
<evidence type="ECO:0000256" key="4">
    <source>
        <dbReference type="ARBA" id="ARBA00022692"/>
    </source>
</evidence>
<dbReference type="SMART" id="SM00382">
    <property type="entry name" value="AAA"/>
    <property type="match status" value="2"/>
</dbReference>
<feature type="transmembrane region" description="Helical" evidence="12">
    <location>
        <begin position="1025"/>
        <end position="1051"/>
    </location>
</feature>
<evidence type="ECO:0000259" key="13">
    <source>
        <dbReference type="PROSITE" id="PS50893"/>
    </source>
</evidence>
<gene>
    <name evidence="15" type="ORF">BCR32DRAFT_290311</name>
</gene>
<keyword evidence="10 12" id="KW-0472">Membrane</keyword>
<dbReference type="InterPro" id="IPR036640">
    <property type="entry name" value="ABC1_TM_sf"/>
</dbReference>
<accession>A0A1Y1XKV2</accession>
<dbReference type="Pfam" id="PF00005">
    <property type="entry name" value="ABC_tran"/>
    <property type="match status" value="2"/>
</dbReference>
<dbReference type="PANTHER" id="PTHR43394">
    <property type="entry name" value="ATP-DEPENDENT PERMEASE MDL1, MITOCHONDRIAL"/>
    <property type="match status" value="1"/>
</dbReference>
<feature type="transmembrane region" description="Helical" evidence="12">
    <location>
        <begin position="921"/>
        <end position="941"/>
    </location>
</feature>
<dbReference type="CDD" id="cd03249">
    <property type="entry name" value="ABC_MTABC3_MDL1_MDL2"/>
    <property type="match status" value="2"/>
</dbReference>
<dbReference type="InterPro" id="IPR003593">
    <property type="entry name" value="AAA+_ATPase"/>
</dbReference>
<evidence type="ECO:0000256" key="2">
    <source>
        <dbReference type="ARBA" id="ARBA00007577"/>
    </source>
</evidence>
<dbReference type="InterPro" id="IPR039421">
    <property type="entry name" value="Type_1_exporter"/>
</dbReference>
<keyword evidence="8" id="KW-1278">Translocase</keyword>
<evidence type="ECO:0000256" key="8">
    <source>
        <dbReference type="ARBA" id="ARBA00022967"/>
    </source>
</evidence>
<feature type="transmembrane region" description="Helical" evidence="12">
    <location>
        <begin position="240"/>
        <end position="259"/>
    </location>
</feature>
<organism evidence="15 16">
    <name type="scientific">Anaeromyces robustus</name>
    <dbReference type="NCBI Taxonomy" id="1754192"/>
    <lineage>
        <taxon>Eukaryota</taxon>
        <taxon>Fungi</taxon>
        <taxon>Fungi incertae sedis</taxon>
        <taxon>Chytridiomycota</taxon>
        <taxon>Chytridiomycota incertae sedis</taxon>
        <taxon>Neocallimastigomycetes</taxon>
        <taxon>Neocallimastigales</taxon>
        <taxon>Neocallimastigaceae</taxon>
        <taxon>Anaeromyces</taxon>
    </lineage>
</organism>
<dbReference type="SUPFAM" id="SSF52540">
    <property type="entry name" value="P-loop containing nucleoside triphosphate hydrolases"/>
    <property type="match status" value="2"/>
</dbReference>
<proteinExistence type="inferred from homology"/>
<keyword evidence="16" id="KW-1185">Reference proteome</keyword>
<evidence type="ECO:0000256" key="10">
    <source>
        <dbReference type="ARBA" id="ARBA00023136"/>
    </source>
</evidence>
<keyword evidence="9 12" id="KW-1133">Transmembrane helix</keyword>
<evidence type="ECO:0000313" key="16">
    <source>
        <dbReference type="Proteomes" id="UP000193944"/>
    </source>
</evidence>
<dbReference type="GO" id="GO:0090374">
    <property type="term" value="P:oligopeptide export from mitochondrion"/>
    <property type="evidence" value="ECO:0007669"/>
    <property type="project" value="TreeGrafter"/>
</dbReference>
<name>A0A1Y1XKV2_9FUNG</name>
<dbReference type="EMBL" id="MCFG01000027">
    <property type="protein sequence ID" value="ORX85964.1"/>
    <property type="molecule type" value="Genomic_DNA"/>
</dbReference>
<feature type="transmembrane region" description="Helical" evidence="12">
    <location>
        <begin position="385"/>
        <end position="405"/>
    </location>
</feature>
<feature type="transmembrane region" description="Helical" evidence="12">
    <location>
        <begin position="784"/>
        <end position="808"/>
    </location>
</feature>
<feature type="transmembrane region" description="Helical" evidence="12">
    <location>
        <begin position="161"/>
        <end position="186"/>
    </location>
</feature>
<keyword evidence="5" id="KW-0677">Repeat</keyword>
<evidence type="ECO:0000256" key="9">
    <source>
        <dbReference type="ARBA" id="ARBA00022989"/>
    </source>
</evidence>
<dbReference type="InterPro" id="IPR027417">
    <property type="entry name" value="P-loop_NTPase"/>
</dbReference>
<keyword evidence="3" id="KW-0813">Transport</keyword>
<dbReference type="STRING" id="1754192.A0A1Y1XKV2"/>
<dbReference type="InterPro" id="IPR017871">
    <property type="entry name" value="ABC_transporter-like_CS"/>
</dbReference>
<sequence>MGFKDKKKEHNKVKNKEKKEDVLNVGGEDVKSISYFQLFRYANGRDKLMIFIGIFGALMQGATLPFMINSMGDMTNIFISLVVNTTLKKITGIQNEDALMDLIKMKTSNDFSQIASFEQKYKIDINKLLEKFKNSEYKDFDFNSAQGNFEFKYIDDIFKDIYKFLLILGIIGVVSFIASFLFYAFLNVSSARQTIKIRSLVYNSLMRQEIAWHEKTSPGELSSRIISDTLLIEEGIGVKLGILLQNVCTFLLCFALALINGFKLTLYMAIILPFLVIIITVMGTVLSKYTKKVQDAYGVVGGIAQEAFSQIRTIVSFGNEQKEIDRYVEKLKPTKKYGIIKAQTFGLCLGALFCVVYCSYSIAFIKGTDFINKGEMDGGQVLKVFMGVMMGAMSISGCGNILNSFGEATGSAAKLFHIIERKPKIDAEVGEKPEKPVSGDIEFRNVRFTYPARPDVEILKGISFICHPGQTVALVGASGSGKSTVVQLLERYYEKSEGEILIDGRNIEEYNIHWIRTQIGLVSQEPTLFDATIAENISIACPNATQEQIETAAKLANAHEFITKLPKGYETSTGERGLQLSGGQKQRICIARALMMNPKILLLDEATSALDNQSEKIVQAALESASSGRSTLVIAHRLTTVKNADCIIVMDKGVIMESGTHNELMAKQGIYYNLVKDQEMKVEEEKQESESEEEYDPDSVAIKPIDINENNENGSEADLINKRETTTLSRIISNISNASFSRRNTTMNSFKSKSSNKNSQPITGGSILTSMDWKRYISYNKPVWWANLLGIIGSCFNGSIQPLFAFIFASAMDVFNKQGQELIDGGRYWGIMFILLGVANFFSFYCQIGGFSTAGEYLSYTFRKEMYNSMIRQEVGFFDTNDIGSGNEGPGGPGPGNASTSTGTLTAKLATEAGLVQGLNINLGSVFEILITIIVGFLIAFLNGWKLTLILMVCVPFLFIGTFLQMGASKNKNEEKRRVLENSTKVAVESLVSVKTVYALNLEDHFRQLYYEKLVEPEKRLERKYYISSVGTGFSNAVAFFAYILGFYVGAKFITNGELEFQNMFKVLLAIIFTATAVGRASSIAPDYDKAAEAFGHVIEIVDRPSKINASDTRGIKDEEFKGEISFKNLRFRYPSRPNVTVLRMGEGKIEVPEGKMLALVGGSGCGKSTIIGLLPRWYDAQHGEVLVDGHRNTDYNIKWLREHIGIVNQEPSLFNISIKENIRYGKEDATDEEIYEAAKKANIHDFIMSLPEKYDTTVGGLGTSKMSGGQKQRVAIARAMVRNPKVLLLDEATSALDAESELVVQKALEEASQGRTTITIAHRLSTIKNADIIVVMKDGRIIEQGNHEELMAKKGEYYDMVLAGDGGVHKAQ</sequence>
<dbReference type="Gene3D" id="1.20.1560.10">
    <property type="entry name" value="ABC transporter type 1, transmembrane domain"/>
    <property type="match status" value="1"/>
</dbReference>
<dbReference type="Pfam" id="PF00664">
    <property type="entry name" value="ABC_membrane"/>
    <property type="match status" value="3"/>
</dbReference>
<protein>
    <submittedName>
        <fullName evidence="15">Multidrug resistance protein 1</fullName>
    </submittedName>
</protein>
<dbReference type="InterPro" id="IPR003439">
    <property type="entry name" value="ABC_transporter-like_ATP-bd"/>
</dbReference>
<dbReference type="SUPFAM" id="SSF90123">
    <property type="entry name" value="ABC transporter transmembrane region"/>
    <property type="match status" value="2"/>
</dbReference>
<evidence type="ECO:0000313" key="15">
    <source>
        <dbReference type="EMBL" id="ORX85964.1"/>
    </source>
</evidence>
<reference evidence="15 16" key="1">
    <citation type="submission" date="2016-08" db="EMBL/GenBank/DDBJ databases">
        <title>A Parts List for Fungal Cellulosomes Revealed by Comparative Genomics.</title>
        <authorList>
            <consortium name="DOE Joint Genome Institute"/>
            <person name="Haitjema C.H."/>
            <person name="Gilmore S.P."/>
            <person name="Henske J.K."/>
            <person name="Solomon K.V."/>
            <person name="De Groot R."/>
            <person name="Kuo A."/>
            <person name="Mondo S.J."/>
            <person name="Salamov A.A."/>
            <person name="Labutti K."/>
            <person name="Zhao Z."/>
            <person name="Chiniquy J."/>
            <person name="Barry K."/>
            <person name="Brewer H.M."/>
            <person name="Purvine S.O."/>
            <person name="Wright A.T."/>
            <person name="Boxma B."/>
            <person name="Van Alen T."/>
            <person name="Hackstein J.H."/>
            <person name="Baker S.E."/>
            <person name="Grigoriev I.V."/>
            <person name="O'Malley M.A."/>
        </authorList>
    </citation>
    <scope>NUCLEOTIDE SEQUENCE [LARGE SCALE GENOMIC DNA]</scope>
    <source>
        <strain evidence="15 16">S4</strain>
    </source>
</reference>
<keyword evidence="11" id="KW-0325">Glycoprotein</keyword>
<dbReference type="GO" id="GO:0005743">
    <property type="term" value="C:mitochondrial inner membrane"/>
    <property type="evidence" value="ECO:0007669"/>
    <property type="project" value="TreeGrafter"/>
</dbReference>
<dbReference type="CDD" id="cd18577">
    <property type="entry name" value="ABC_6TM_Pgp_ABCB1_D1_like"/>
    <property type="match status" value="1"/>
</dbReference>
<evidence type="ECO:0000256" key="3">
    <source>
        <dbReference type="ARBA" id="ARBA00022448"/>
    </source>
</evidence>
<dbReference type="GO" id="GO:0015421">
    <property type="term" value="F:ABC-type oligopeptide transporter activity"/>
    <property type="evidence" value="ECO:0007669"/>
    <property type="project" value="TreeGrafter"/>
</dbReference>
<keyword evidence="7" id="KW-0067">ATP-binding</keyword>
<evidence type="ECO:0000256" key="1">
    <source>
        <dbReference type="ARBA" id="ARBA00004141"/>
    </source>
</evidence>
<feature type="transmembrane region" description="Helical" evidence="12">
    <location>
        <begin position="48"/>
        <end position="68"/>
    </location>
</feature>
<reference evidence="15 16" key="2">
    <citation type="submission" date="2016-08" db="EMBL/GenBank/DDBJ databases">
        <title>Pervasive Adenine N6-methylation of Active Genes in Fungi.</title>
        <authorList>
            <consortium name="DOE Joint Genome Institute"/>
            <person name="Mondo S.J."/>
            <person name="Dannebaum R.O."/>
            <person name="Kuo R.C."/>
            <person name="Labutti K."/>
            <person name="Haridas S."/>
            <person name="Kuo A."/>
            <person name="Salamov A."/>
            <person name="Ahrendt S.R."/>
            <person name="Lipzen A."/>
            <person name="Sullivan W."/>
            <person name="Andreopoulos W.B."/>
            <person name="Clum A."/>
            <person name="Lindquist E."/>
            <person name="Daum C."/>
            <person name="Ramamoorthy G.K."/>
            <person name="Gryganskyi A."/>
            <person name="Culley D."/>
            <person name="Magnuson J.K."/>
            <person name="James T.Y."/>
            <person name="O'Malley M.A."/>
            <person name="Stajich J.E."/>
            <person name="Spatafora J.W."/>
            <person name="Visel A."/>
            <person name="Grigoriev I.V."/>
        </authorList>
    </citation>
    <scope>NUCLEOTIDE SEQUENCE [LARGE SCALE GENOMIC DNA]</scope>
    <source>
        <strain evidence="15 16">S4</strain>
    </source>
</reference>
<evidence type="ECO:0000256" key="12">
    <source>
        <dbReference type="SAM" id="Phobius"/>
    </source>
</evidence>
<feature type="transmembrane region" description="Helical" evidence="12">
    <location>
        <begin position="265"/>
        <end position="286"/>
    </location>
</feature>
<dbReference type="OrthoDB" id="6500128at2759"/>
<feature type="domain" description="ABC transporter" evidence="13">
    <location>
        <begin position="441"/>
        <end position="677"/>
    </location>
</feature>
<feature type="transmembrane region" description="Helical" evidence="12">
    <location>
        <begin position="345"/>
        <end position="365"/>
    </location>
</feature>
<dbReference type="PROSITE" id="PS50893">
    <property type="entry name" value="ABC_TRANSPORTER_2"/>
    <property type="match status" value="2"/>
</dbReference>
<feature type="domain" description="ABC transmembrane type-1" evidence="14">
    <location>
        <begin position="788"/>
        <end position="1090"/>
    </location>
</feature>
<keyword evidence="6" id="KW-0547">Nucleotide-binding</keyword>
<dbReference type="FunFam" id="3.40.50.300:FF:000916">
    <property type="entry name" value="ABC transporter B family member 9"/>
    <property type="match status" value="1"/>
</dbReference>
<feature type="transmembrane region" description="Helical" evidence="12">
    <location>
        <begin position="828"/>
        <end position="846"/>
    </location>
</feature>
<dbReference type="InterPro" id="IPR011527">
    <property type="entry name" value="ABC1_TM_dom"/>
</dbReference>
<dbReference type="Gene3D" id="3.40.50.300">
    <property type="entry name" value="P-loop containing nucleotide triphosphate hydrolases"/>
    <property type="match status" value="2"/>
</dbReference>
<evidence type="ECO:0000256" key="11">
    <source>
        <dbReference type="ARBA" id="ARBA00023180"/>
    </source>
</evidence>
<evidence type="ECO:0000256" key="5">
    <source>
        <dbReference type="ARBA" id="ARBA00022737"/>
    </source>
</evidence>